<evidence type="ECO:0000313" key="4">
    <source>
        <dbReference type="Proteomes" id="UP000323011"/>
    </source>
</evidence>
<feature type="region of interest" description="Disordered" evidence="2">
    <location>
        <begin position="78"/>
        <end position="157"/>
    </location>
</feature>
<reference evidence="3 4" key="1">
    <citation type="submission" date="2019-07" db="EMBL/GenBank/DDBJ databases">
        <title>Genomes of Cafeteria roenbergensis.</title>
        <authorList>
            <person name="Fischer M.G."/>
            <person name="Hackl T."/>
            <person name="Roman M."/>
        </authorList>
    </citation>
    <scope>NUCLEOTIDE SEQUENCE [LARGE SCALE GENOMIC DNA]</scope>
    <source>
        <strain evidence="3 4">BVI</strain>
    </source>
</reference>
<feature type="compositionally biased region" description="Low complexity" evidence="2">
    <location>
        <begin position="86"/>
        <end position="108"/>
    </location>
</feature>
<evidence type="ECO:0000256" key="2">
    <source>
        <dbReference type="SAM" id="MobiDB-lite"/>
    </source>
</evidence>
<keyword evidence="4" id="KW-1185">Reference proteome</keyword>
<feature type="compositionally biased region" description="Low complexity" evidence="2">
    <location>
        <begin position="35"/>
        <end position="50"/>
    </location>
</feature>
<protein>
    <recommendedName>
        <fullName evidence="5">Trichohyalin-plectin-homology domain-containing protein</fullName>
    </recommendedName>
</protein>
<proteinExistence type="predicted"/>
<organism evidence="3 4">
    <name type="scientific">Cafeteria roenbergensis</name>
    <name type="common">Marine flagellate</name>
    <dbReference type="NCBI Taxonomy" id="33653"/>
    <lineage>
        <taxon>Eukaryota</taxon>
        <taxon>Sar</taxon>
        <taxon>Stramenopiles</taxon>
        <taxon>Bigyra</taxon>
        <taxon>Opalozoa</taxon>
        <taxon>Bicosoecida</taxon>
        <taxon>Cafeteriaceae</taxon>
        <taxon>Cafeteria</taxon>
    </lineage>
</organism>
<feature type="region of interest" description="Disordered" evidence="2">
    <location>
        <begin position="440"/>
        <end position="460"/>
    </location>
</feature>
<accession>A0A5A8CWQ0</accession>
<evidence type="ECO:0008006" key="5">
    <source>
        <dbReference type="Google" id="ProtNLM"/>
    </source>
</evidence>
<feature type="compositionally biased region" description="Basic and acidic residues" evidence="2">
    <location>
        <begin position="7"/>
        <end position="20"/>
    </location>
</feature>
<evidence type="ECO:0000313" key="3">
    <source>
        <dbReference type="EMBL" id="KAA0157099.1"/>
    </source>
</evidence>
<comment type="caution">
    <text evidence="3">The sequence shown here is derived from an EMBL/GenBank/DDBJ whole genome shotgun (WGS) entry which is preliminary data.</text>
</comment>
<dbReference type="AlphaFoldDB" id="A0A5A8CWQ0"/>
<feature type="region of interest" description="Disordered" evidence="2">
    <location>
        <begin position="1"/>
        <end position="20"/>
    </location>
</feature>
<feature type="region of interest" description="Disordered" evidence="2">
    <location>
        <begin position="35"/>
        <end position="65"/>
    </location>
</feature>
<keyword evidence="1" id="KW-0175">Coiled coil</keyword>
<dbReference type="OMA" id="HRYWHAL"/>
<feature type="compositionally biased region" description="Basic and acidic residues" evidence="2">
    <location>
        <begin position="440"/>
        <end position="455"/>
    </location>
</feature>
<gene>
    <name evidence="3" type="ORF">FNF29_00451</name>
</gene>
<sequence>MNRSARVSRETARRLKEREDTKLVLSRRLQAELRLPGPRAARAASLLASRMSGEGPSTDRAKAMATDELKAMVRAAREENPAAFTSSRVPSASARSRSEAASSRLASRQGADDASVSESKSGRSVGRDSGVLRRTGTASMSDMGAPARMPGPKSRAMRTHTDMWTGLSLLEQGLNELSVMSKAVDDERSKLEFRRGLDEQRAQQERDRARQREEDERATRLAAEHAEALLRRQTEELRKRVARASEFKSDAGDVQANARWRKEEMERERQAAAREDLARVREIAAQDRQEAAAKARRMRAERTATKQANLEMMAAKRMHEKLAAEKERAELEEANAQLAAREEARLEVVRQRKAAVKAKLAAMAAEKSDRAAAERAAAARADRELLARHAREDEAQRLRDEERRHVIAEEKTFLIAQMAEHDVAKRRRRQEERDMLMAAEADAHASHREAEAKRLEQHRRKVQHGEALVAQMHEAAAARSSSDDSALERALNAKMLRKKREELEARAAELLSTAPDHLLKSSGVVDRVRRSAAKLEQFQEGELRESATNVLRRLDETQQRFASPPSR</sequence>
<feature type="coiled-coil region" evidence="1">
    <location>
        <begin position="255"/>
        <end position="359"/>
    </location>
</feature>
<dbReference type="Proteomes" id="UP000323011">
    <property type="component" value="Unassembled WGS sequence"/>
</dbReference>
<evidence type="ECO:0000256" key="1">
    <source>
        <dbReference type="SAM" id="Coils"/>
    </source>
</evidence>
<name>A0A5A8CWQ0_CAFRO</name>
<dbReference type="EMBL" id="VLTN01000002">
    <property type="protein sequence ID" value="KAA0157099.1"/>
    <property type="molecule type" value="Genomic_DNA"/>
</dbReference>
<feature type="region of interest" description="Disordered" evidence="2">
    <location>
        <begin position="195"/>
        <end position="215"/>
    </location>
</feature>